<proteinExistence type="predicted"/>
<dbReference type="AlphaFoldDB" id="A0A4R8DIA6"/>
<dbReference type="Gene3D" id="3.55.50.30">
    <property type="match status" value="1"/>
</dbReference>
<dbReference type="PANTHER" id="PTHR30273:SF2">
    <property type="entry name" value="PROTEIN FECR"/>
    <property type="match status" value="1"/>
</dbReference>
<dbReference type="Gene3D" id="2.60.120.1440">
    <property type="match status" value="1"/>
</dbReference>
<keyword evidence="1" id="KW-0472">Membrane</keyword>
<dbReference type="OrthoDB" id="649666at2"/>
<reference evidence="4 5" key="1">
    <citation type="submission" date="2019-03" db="EMBL/GenBank/DDBJ databases">
        <title>Genomic Encyclopedia of Type Strains, Phase IV (KMG-IV): sequencing the most valuable type-strain genomes for metagenomic binning, comparative biology and taxonomic classification.</title>
        <authorList>
            <person name="Goeker M."/>
        </authorList>
    </citation>
    <scope>NUCLEOTIDE SEQUENCE [LARGE SCALE GENOMIC DNA]</scope>
    <source>
        <strain evidence="4 5">DSM 100059</strain>
    </source>
</reference>
<name>A0A4R8DIA6_9BACT</name>
<dbReference type="InterPro" id="IPR006860">
    <property type="entry name" value="FecR"/>
</dbReference>
<keyword evidence="5" id="KW-1185">Reference proteome</keyword>
<keyword evidence="1" id="KW-0812">Transmembrane</keyword>
<keyword evidence="1" id="KW-1133">Transmembrane helix</keyword>
<dbReference type="EMBL" id="SODV01000002">
    <property type="protein sequence ID" value="TDW97471.1"/>
    <property type="molecule type" value="Genomic_DNA"/>
</dbReference>
<dbReference type="Proteomes" id="UP000294498">
    <property type="component" value="Unassembled WGS sequence"/>
</dbReference>
<dbReference type="RefSeq" id="WP_133999763.1">
    <property type="nucleotide sequence ID" value="NZ_SODV01000002.1"/>
</dbReference>
<evidence type="ECO:0000259" key="2">
    <source>
        <dbReference type="Pfam" id="PF04773"/>
    </source>
</evidence>
<dbReference type="InterPro" id="IPR012373">
    <property type="entry name" value="Ferrdict_sens_TM"/>
</dbReference>
<evidence type="ECO:0000313" key="5">
    <source>
        <dbReference type="Proteomes" id="UP000294498"/>
    </source>
</evidence>
<evidence type="ECO:0000313" key="4">
    <source>
        <dbReference type="EMBL" id="TDW97471.1"/>
    </source>
</evidence>
<evidence type="ECO:0000256" key="1">
    <source>
        <dbReference type="SAM" id="Phobius"/>
    </source>
</evidence>
<feature type="domain" description="Protein FecR C-terminal" evidence="3">
    <location>
        <begin position="311"/>
        <end position="377"/>
    </location>
</feature>
<evidence type="ECO:0000259" key="3">
    <source>
        <dbReference type="Pfam" id="PF16344"/>
    </source>
</evidence>
<dbReference type="Pfam" id="PF16344">
    <property type="entry name" value="FecR_C"/>
    <property type="match status" value="1"/>
</dbReference>
<protein>
    <submittedName>
        <fullName evidence="4">FecR family protein</fullName>
    </submittedName>
</protein>
<organism evidence="4 5">
    <name type="scientific">Dinghuibacter silviterrae</name>
    <dbReference type="NCBI Taxonomy" id="1539049"/>
    <lineage>
        <taxon>Bacteria</taxon>
        <taxon>Pseudomonadati</taxon>
        <taxon>Bacteroidota</taxon>
        <taxon>Chitinophagia</taxon>
        <taxon>Chitinophagales</taxon>
        <taxon>Chitinophagaceae</taxon>
        <taxon>Dinghuibacter</taxon>
    </lineage>
</organism>
<dbReference type="PANTHER" id="PTHR30273">
    <property type="entry name" value="PERIPLASMIC SIGNAL SENSOR AND SIGMA FACTOR ACTIVATOR FECR-RELATED"/>
    <property type="match status" value="1"/>
</dbReference>
<sequence>MRAKEEKKRLDRMIRKYLDGTASTSEKAFVEAYYGYFEGKPAEALLSTGEEDRLLEKLKNRIAGSTAPIYHLPFYRRPLPRIAAAAAVLLLAAGAYWLFRGTNGHTVQTPTAKVDVLPGGNHATLTLAGGRTIVLDSAANGNLTAQGQSTIVKVANGQLAYVRGTNPDAGEPLYNTLATPIGGQYKITLPDGTLVWLNSASSIRYPTAFSGRERRVEITGEAYFEVKENTRMPFTVDVRGTSIQVLGTHFNVMAYADEASINTTLVEGKVRVLSGKESVILRPGEQARTEGRITVGTVDTDRETAWTTGFFEFDQTDLPTLMRQLRRWYGVEPIYQSNGNGRLFDGRINRNLTLSEVLHLLEGNGIHFSIEGRKLIVLP</sequence>
<accession>A0A4R8DIA6</accession>
<feature type="transmembrane region" description="Helical" evidence="1">
    <location>
        <begin position="82"/>
        <end position="99"/>
    </location>
</feature>
<dbReference type="Pfam" id="PF04773">
    <property type="entry name" value="FecR"/>
    <property type="match status" value="1"/>
</dbReference>
<dbReference type="GO" id="GO:0016989">
    <property type="term" value="F:sigma factor antagonist activity"/>
    <property type="evidence" value="ECO:0007669"/>
    <property type="project" value="TreeGrafter"/>
</dbReference>
<feature type="domain" description="FecR protein" evidence="2">
    <location>
        <begin position="176"/>
        <end position="271"/>
    </location>
</feature>
<dbReference type="InterPro" id="IPR032508">
    <property type="entry name" value="FecR_C"/>
</dbReference>
<comment type="caution">
    <text evidence="4">The sequence shown here is derived from an EMBL/GenBank/DDBJ whole genome shotgun (WGS) entry which is preliminary data.</text>
</comment>
<gene>
    <name evidence="4" type="ORF">EDB95_5321</name>
</gene>